<dbReference type="Proteomes" id="UP000256478">
    <property type="component" value="Unassembled WGS sequence"/>
</dbReference>
<dbReference type="EMBL" id="QUOU01000001">
    <property type="protein sequence ID" value="REL26988.1"/>
    <property type="molecule type" value="Genomic_DNA"/>
</dbReference>
<evidence type="ECO:0000313" key="1">
    <source>
        <dbReference type="EMBL" id="REL26988.1"/>
    </source>
</evidence>
<dbReference type="PROSITE" id="PS51257">
    <property type="entry name" value="PROKAR_LIPOPROTEIN"/>
    <property type="match status" value="1"/>
</dbReference>
<protein>
    <submittedName>
        <fullName evidence="1">DUF2989 domain-containing protein</fullName>
    </submittedName>
</protein>
<gene>
    <name evidence="1" type="ORF">DXX93_10665</name>
</gene>
<organism evidence="1 2">
    <name type="scientific">Thalassotalea euphylliae</name>
    <dbReference type="NCBI Taxonomy" id="1655234"/>
    <lineage>
        <taxon>Bacteria</taxon>
        <taxon>Pseudomonadati</taxon>
        <taxon>Pseudomonadota</taxon>
        <taxon>Gammaproteobacteria</taxon>
        <taxon>Alteromonadales</taxon>
        <taxon>Colwelliaceae</taxon>
        <taxon>Thalassotalea</taxon>
    </lineage>
</organism>
<proteinExistence type="predicted"/>
<dbReference type="Pfam" id="PF11207">
    <property type="entry name" value="DUF2989"/>
    <property type="match status" value="1"/>
</dbReference>
<dbReference type="InterPro" id="IPR021372">
    <property type="entry name" value="DUF2989"/>
</dbReference>
<comment type="caution">
    <text evidence="1">The sequence shown here is derived from an EMBL/GenBank/DDBJ whole genome shotgun (WGS) entry which is preliminary data.</text>
</comment>
<dbReference type="RefSeq" id="WP_116008089.1">
    <property type="nucleotide sequence ID" value="NZ_QUOU01000001.1"/>
</dbReference>
<evidence type="ECO:0000313" key="2">
    <source>
        <dbReference type="Proteomes" id="UP000256478"/>
    </source>
</evidence>
<sequence>MKHLSPLFLLPLFLAGCDTGPDLAKICKESPVMCEEFIEDTWCKKERVKTIYNNYLLSQTGEDKQKFDLLVAYEEYAACMDHASQIEHIKLKYKKRNRIDNSITAKARIKEISEDTLHSEHPELLFYHWSRYLNEAALAKFLAMEGNEVLETAESQFNLATYYIKRDPDKTLDLLFHALELQSTDNPVNTEIFKSITSIFTDKEEFKQAYIWLKILTLYDPEDVDSSEQGLISFGQFHELDTEFLDKVANATLDKITDGTFTAPRH</sequence>
<dbReference type="OrthoDB" id="5900133at2"/>
<reference evidence="1 2" key="1">
    <citation type="submission" date="2018-08" db="EMBL/GenBank/DDBJ databases">
        <title>Thalassotalea euphylliae genome.</title>
        <authorList>
            <person name="Summers S."/>
            <person name="Rice S.A."/>
            <person name="Freckelton M.L."/>
            <person name="Nedved B.T."/>
            <person name="Hadfield M.G."/>
        </authorList>
    </citation>
    <scope>NUCLEOTIDE SEQUENCE [LARGE SCALE GENOMIC DNA]</scope>
    <source>
        <strain evidence="1 2">H1</strain>
    </source>
</reference>
<name>A0A3E0TR76_9GAMM</name>
<accession>A0A3E0TR76</accession>
<dbReference type="AlphaFoldDB" id="A0A3E0TR76"/>